<dbReference type="Gene3D" id="3.30.460.10">
    <property type="entry name" value="Beta Polymerase, domain 2"/>
    <property type="match status" value="1"/>
</dbReference>
<name>A3DMB8_STAMF</name>
<dbReference type="PANTHER" id="PTHR37030:SF3">
    <property type="entry name" value="POLYMERASE NUCLEOTIDYL TRANSFERASE DOMAIN-CONTAINING PROTEIN"/>
    <property type="match status" value="1"/>
</dbReference>
<dbReference type="OrthoDB" id="40412at2157"/>
<feature type="domain" description="Polymerase nucleotidyl transferase" evidence="1">
    <location>
        <begin position="21"/>
        <end position="103"/>
    </location>
</feature>
<reference evidence="2 3" key="2">
    <citation type="journal article" date="2009" name="Stand. Genomic Sci.">
        <title>Complete genome sequence of Staphylothermus marinus Stetter and Fiala 1986 type strain F1.</title>
        <authorList>
            <person name="Anderson I.J."/>
            <person name="Sun H."/>
            <person name="Lapidus A."/>
            <person name="Copeland A."/>
            <person name="Glavina Del Rio T."/>
            <person name="Tice H."/>
            <person name="Dalin E."/>
            <person name="Lucas S."/>
            <person name="Barry K."/>
            <person name="Land M."/>
            <person name="Richardson P."/>
            <person name="Huber H."/>
            <person name="Kyrpides N.C."/>
        </authorList>
    </citation>
    <scope>NUCLEOTIDE SEQUENCE [LARGE SCALE GENOMIC DNA]</scope>
    <source>
        <strain evidence="3">ATCC 43588 / DSM 3639 / JCM 9404 / F1</strain>
    </source>
</reference>
<reference evidence="3" key="1">
    <citation type="journal article" date="2009" name="BMC Genomics">
        <title>The complete genome sequence of Staphylothermus marinus reveals differences in sulfur metabolism among heterotrophic Crenarchaeota.</title>
        <authorList>
            <person name="Anderson I.J."/>
            <person name="Dharmarajan L."/>
            <person name="Rodriguez J."/>
            <person name="Hooper S."/>
            <person name="Porat I."/>
            <person name="Ulrich L.E."/>
            <person name="Elkins J.G."/>
            <person name="Mavromatis K."/>
            <person name="Sun H."/>
            <person name="Land M."/>
            <person name="Lapidus A."/>
            <person name="Lucas S."/>
            <person name="Barry K."/>
            <person name="Huber H."/>
            <person name="Zhulin I.B."/>
            <person name="Whitman W.B."/>
            <person name="Mukhopadhyay B."/>
            <person name="Woese C."/>
            <person name="Bristow J."/>
            <person name="Kyrpides N."/>
        </authorList>
    </citation>
    <scope>NUCLEOTIDE SEQUENCE [LARGE SCALE GENOMIC DNA]</scope>
    <source>
        <strain evidence="3">ATCC 43588 / DSM 3639 / JCM 9404 / F1</strain>
    </source>
</reference>
<gene>
    <name evidence="2" type="ordered locus">Smar_0672</name>
</gene>
<dbReference type="SUPFAM" id="SSF81301">
    <property type="entry name" value="Nucleotidyltransferase"/>
    <property type="match status" value="1"/>
</dbReference>
<dbReference type="Proteomes" id="UP000000254">
    <property type="component" value="Chromosome"/>
</dbReference>
<dbReference type="KEGG" id="smr:Smar_0672"/>
<protein>
    <submittedName>
        <fullName evidence="2">DNA polymerase, beta domain protein region</fullName>
    </submittedName>
</protein>
<dbReference type="STRING" id="399550.Smar_0672"/>
<keyword evidence="3" id="KW-1185">Reference proteome</keyword>
<organism evidence="2 3">
    <name type="scientific">Staphylothermus marinus (strain ATCC 43588 / DSM 3639 / JCM 9404 / F1)</name>
    <dbReference type="NCBI Taxonomy" id="399550"/>
    <lineage>
        <taxon>Archaea</taxon>
        <taxon>Thermoproteota</taxon>
        <taxon>Thermoprotei</taxon>
        <taxon>Desulfurococcales</taxon>
        <taxon>Desulfurococcaceae</taxon>
        <taxon>Staphylothermus</taxon>
    </lineage>
</organism>
<dbReference type="HOGENOM" id="CLU_159724_0_0_2"/>
<dbReference type="PANTHER" id="PTHR37030">
    <property type="entry name" value="NUCLEOTIDYLTRANSFERASE"/>
    <property type="match status" value="1"/>
</dbReference>
<dbReference type="AlphaFoldDB" id="A3DMB8"/>
<dbReference type="GO" id="GO:0016779">
    <property type="term" value="F:nucleotidyltransferase activity"/>
    <property type="evidence" value="ECO:0007669"/>
    <property type="project" value="InterPro"/>
</dbReference>
<sequence>MSRKYENKIYDQLKNYRRIAEEVKKIIKKIDPEAKIYVFGSVVRGKFTGASDIDILVITYKIDKKYDIMVNVYREIDAPIELHIVTQEMYERWYKKFINEKELVNI</sequence>
<evidence type="ECO:0000313" key="2">
    <source>
        <dbReference type="EMBL" id="ABN69778.1"/>
    </source>
</evidence>
<dbReference type="EMBL" id="CP000575">
    <property type="protein sequence ID" value="ABN69778.1"/>
    <property type="molecule type" value="Genomic_DNA"/>
</dbReference>
<dbReference type="eggNOG" id="arCOG01205">
    <property type="taxonomic scope" value="Archaea"/>
</dbReference>
<accession>A3DMB8</accession>
<proteinExistence type="predicted"/>
<evidence type="ECO:0000259" key="1">
    <source>
        <dbReference type="Pfam" id="PF01909"/>
    </source>
</evidence>
<evidence type="ECO:0000313" key="3">
    <source>
        <dbReference type="Proteomes" id="UP000000254"/>
    </source>
</evidence>
<dbReference type="InterPro" id="IPR043519">
    <property type="entry name" value="NT_sf"/>
</dbReference>
<dbReference type="CDD" id="cd05403">
    <property type="entry name" value="NT_KNTase_like"/>
    <property type="match status" value="1"/>
</dbReference>
<dbReference type="RefSeq" id="WP_011838969.1">
    <property type="nucleotide sequence ID" value="NC_009033.1"/>
</dbReference>
<dbReference type="GeneID" id="4907423"/>
<dbReference type="InterPro" id="IPR002934">
    <property type="entry name" value="Polymerase_NTP_transf_dom"/>
</dbReference>
<dbReference type="Pfam" id="PF01909">
    <property type="entry name" value="NTP_transf_2"/>
    <property type="match status" value="1"/>
</dbReference>